<evidence type="ECO:0000313" key="6">
    <source>
        <dbReference type="Proteomes" id="UP000321224"/>
    </source>
</evidence>
<dbReference type="Proteomes" id="UP000321224">
    <property type="component" value="Unassembled WGS sequence"/>
</dbReference>
<evidence type="ECO:0000256" key="1">
    <source>
        <dbReference type="SAM" id="MobiDB-lite"/>
    </source>
</evidence>
<dbReference type="EMBL" id="FNAJ01000019">
    <property type="protein sequence ID" value="SDF07691.1"/>
    <property type="molecule type" value="Genomic_DNA"/>
</dbReference>
<dbReference type="AlphaFoldDB" id="A0A511HG40"/>
<dbReference type="Proteomes" id="UP000198717">
    <property type="component" value="Unassembled WGS sequence"/>
</dbReference>
<sequence length="209" mass="21884">MRASRHPSFLALAALAVAGACGGFNNGPLEAGTVRGRILEVESDVAVVSVFGKPDLRASVSPDGRFELRDVPATSVELFLVASRTRAARTKVLAEGARIIDVGTIDAPLGGFITVRVRDSQGGIPPRAKVEVDETVFDDLEVDASSGEVRIGPLPAGCYTLEVEGDEHDETDEDVCVREGEELVREVVLGNDDHGGDDDGGSADNGGDE</sequence>
<keyword evidence="2" id="KW-0732">Signal</keyword>
<name>A0A511HG40_9BACT</name>
<feature type="signal peptide" evidence="2">
    <location>
        <begin position="1"/>
        <end position="22"/>
    </location>
</feature>
<dbReference type="PROSITE" id="PS51257">
    <property type="entry name" value="PROKAR_LIPOPROTEIN"/>
    <property type="match status" value="1"/>
</dbReference>
<feature type="compositionally biased region" description="Acidic residues" evidence="1">
    <location>
        <begin position="195"/>
        <end position="209"/>
    </location>
</feature>
<proteinExistence type="predicted"/>
<evidence type="ECO:0000313" key="3">
    <source>
        <dbReference type="EMBL" id="GEL72364.1"/>
    </source>
</evidence>
<keyword evidence="5" id="KW-1185">Reference proteome</keyword>
<dbReference type="RefSeq" id="WP_090494665.1">
    <property type="nucleotide sequence ID" value="NZ_BJVY01000024.1"/>
</dbReference>
<reference evidence="3 6" key="2">
    <citation type="submission" date="2019-07" db="EMBL/GenBank/DDBJ databases">
        <title>Whole genome shotgun sequence of Myxococcus virescens NBRC 100334.</title>
        <authorList>
            <person name="Hosoyama A."/>
            <person name="Uohara A."/>
            <person name="Ohji S."/>
            <person name="Ichikawa N."/>
        </authorList>
    </citation>
    <scope>NUCLEOTIDE SEQUENCE [LARGE SCALE GENOMIC DNA]</scope>
    <source>
        <strain evidence="3 6">NBRC 100334</strain>
    </source>
</reference>
<comment type="caution">
    <text evidence="3">The sequence shown here is derived from an EMBL/GenBank/DDBJ whole genome shotgun (WGS) entry which is preliminary data.</text>
</comment>
<evidence type="ECO:0000313" key="4">
    <source>
        <dbReference type="EMBL" id="SDF07691.1"/>
    </source>
</evidence>
<feature type="region of interest" description="Disordered" evidence="1">
    <location>
        <begin position="188"/>
        <end position="209"/>
    </location>
</feature>
<evidence type="ECO:0008006" key="7">
    <source>
        <dbReference type="Google" id="ProtNLM"/>
    </source>
</evidence>
<feature type="chain" id="PRO_5022926427" description="Carboxypeptidase regulatory-like domain-containing protein" evidence="2">
    <location>
        <begin position="23"/>
        <end position="209"/>
    </location>
</feature>
<protein>
    <recommendedName>
        <fullName evidence="7">Carboxypeptidase regulatory-like domain-containing protein</fullName>
    </recommendedName>
</protein>
<evidence type="ECO:0000313" key="5">
    <source>
        <dbReference type="Proteomes" id="UP000198717"/>
    </source>
</evidence>
<reference evidence="4 5" key="1">
    <citation type="submission" date="2016-10" db="EMBL/GenBank/DDBJ databases">
        <authorList>
            <person name="Varghese N."/>
            <person name="Submissions S."/>
        </authorList>
    </citation>
    <scope>NUCLEOTIDE SEQUENCE [LARGE SCALE GENOMIC DNA]</scope>
    <source>
        <strain evidence="4 5">DSM 2260</strain>
    </source>
</reference>
<accession>A0A511HG40</accession>
<dbReference type="EMBL" id="BJVY01000024">
    <property type="protein sequence ID" value="GEL72364.1"/>
    <property type="molecule type" value="Genomic_DNA"/>
</dbReference>
<organism evidence="3 6">
    <name type="scientific">Myxococcus virescens</name>
    <dbReference type="NCBI Taxonomy" id="83456"/>
    <lineage>
        <taxon>Bacteria</taxon>
        <taxon>Pseudomonadati</taxon>
        <taxon>Myxococcota</taxon>
        <taxon>Myxococcia</taxon>
        <taxon>Myxococcales</taxon>
        <taxon>Cystobacterineae</taxon>
        <taxon>Myxococcaceae</taxon>
        <taxon>Myxococcus</taxon>
    </lineage>
</organism>
<gene>
    <name evidence="3" type="ORF">MVI01_41480</name>
    <name evidence="4" type="ORF">SAMN04488504_11971</name>
</gene>
<evidence type="ECO:0000256" key="2">
    <source>
        <dbReference type="SAM" id="SignalP"/>
    </source>
</evidence>